<keyword evidence="3" id="KW-0810">Translation regulation</keyword>
<comment type="similarity">
    <text evidence="1 6">Belongs to the eukaryotic initiation factor 4E family.</text>
</comment>
<evidence type="ECO:0000256" key="4">
    <source>
        <dbReference type="ARBA" id="ARBA00022884"/>
    </source>
</evidence>
<dbReference type="SUPFAM" id="SSF55418">
    <property type="entry name" value="eIF4e-like"/>
    <property type="match status" value="1"/>
</dbReference>
<evidence type="ECO:0000256" key="2">
    <source>
        <dbReference type="ARBA" id="ARBA00022540"/>
    </source>
</evidence>
<evidence type="ECO:0008006" key="9">
    <source>
        <dbReference type="Google" id="ProtNLM"/>
    </source>
</evidence>
<dbReference type="Pfam" id="PF01652">
    <property type="entry name" value="IF4E"/>
    <property type="match status" value="1"/>
</dbReference>
<keyword evidence="8" id="KW-1185">Reference proteome</keyword>
<evidence type="ECO:0000256" key="5">
    <source>
        <dbReference type="ARBA" id="ARBA00022917"/>
    </source>
</evidence>
<proteinExistence type="inferred from homology"/>
<dbReference type="InterPro" id="IPR001040">
    <property type="entry name" value="TIF_eIF_4E"/>
</dbReference>
<dbReference type="AlphaFoldDB" id="A0A642VA56"/>
<dbReference type="GO" id="GO:0016281">
    <property type="term" value="C:eukaryotic translation initiation factor 4F complex"/>
    <property type="evidence" value="ECO:0007669"/>
    <property type="project" value="TreeGrafter"/>
</dbReference>
<dbReference type="EMBL" id="SWFS01000085">
    <property type="protein sequence ID" value="KAA8916718.1"/>
    <property type="molecule type" value="Genomic_DNA"/>
</dbReference>
<name>A0A642VA56_9ASCO</name>
<organism evidence="7 8">
    <name type="scientific">Trichomonascus ciferrii</name>
    <dbReference type="NCBI Taxonomy" id="44093"/>
    <lineage>
        <taxon>Eukaryota</taxon>
        <taxon>Fungi</taxon>
        <taxon>Dikarya</taxon>
        <taxon>Ascomycota</taxon>
        <taxon>Saccharomycotina</taxon>
        <taxon>Dipodascomycetes</taxon>
        <taxon>Dipodascales</taxon>
        <taxon>Trichomonascaceae</taxon>
        <taxon>Trichomonascus</taxon>
        <taxon>Trichomonascus ciferrii complex</taxon>
    </lineage>
</organism>
<dbReference type="GO" id="GO:0006417">
    <property type="term" value="P:regulation of translation"/>
    <property type="evidence" value="ECO:0007669"/>
    <property type="project" value="UniProtKB-KW"/>
</dbReference>
<gene>
    <name evidence="7" type="ORF">TRICI_001131</name>
</gene>
<accession>A0A642VA56</accession>
<dbReference type="InterPro" id="IPR023398">
    <property type="entry name" value="TIF_eIF4e-like"/>
</dbReference>
<evidence type="ECO:0000256" key="1">
    <source>
        <dbReference type="ARBA" id="ARBA00009860"/>
    </source>
</evidence>
<comment type="caution">
    <text evidence="7">The sequence shown here is derived from an EMBL/GenBank/DDBJ whole genome shotgun (WGS) entry which is preliminary data.</text>
</comment>
<evidence type="ECO:0000313" key="8">
    <source>
        <dbReference type="Proteomes" id="UP000761534"/>
    </source>
</evidence>
<keyword evidence="2 6" id="KW-0396">Initiation factor</keyword>
<evidence type="ECO:0000313" key="7">
    <source>
        <dbReference type="EMBL" id="KAA8916718.1"/>
    </source>
</evidence>
<dbReference type="Gene3D" id="3.30.760.10">
    <property type="entry name" value="RNA Cap, Translation Initiation Factor Eif4e"/>
    <property type="match status" value="1"/>
</dbReference>
<dbReference type="Proteomes" id="UP000761534">
    <property type="component" value="Unassembled WGS sequence"/>
</dbReference>
<dbReference type="OrthoDB" id="590761at2759"/>
<keyword evidence="5 6" id="KW-0648">Protein biosynthesis</keyword>
<reference evidence="7" key="1">
    <citation type="journal article" date="2019" name="G3 (Bethesda)">
        <title>Genome Assemblies of Two Rare Opportunistic Yeast Pathogens: Diutina rugosa (syn. Candida rugosa) and Trichomonascus ciferrii (syn. Candida ciferrii).</title>
        <authorList>
            <person name="Mixao V."/>
            <person name="Saus E."/>
            <person name="Hansen A.P."/>
            <person name="Lass-Florl C."/>
            <person name="Gabaldon T."/>
        </authorList>
    </citation>
    <scope>NUCLEOTIDE SEQUENCE</scope>
    <source>
        <strain evidence="7">CBS 4856</strain>
    </source>
</reference>
<evidence type="ECO:0000256" key="6">
    <source>
        <dbReference type="RuleBase" id="RU004374"/>
    </source>
</evidence>
<protein>
    <recommendedName>
        <fullName evidence="9">Eukaryotic translation initiation factor 4E</fullName>
    </recommendedName>
</protein>
<evidence type="ECO:0000256" key="3">
    <source>
        <dbReference type="ARBA" id="ARBA00022845"/>
    </source>
</evidence>
<dbReference type="GO" id="GO:0003743">
    <property type="term" value="F:translation initiation factor activity"/>
    <property type="evidence" value="ECO:0007669"/>
    <property type="project" value="UniProtKB-KW"/>
</dbReference>
<dbReference type="PANTHER" id="PTHR11960">
    <property type="entry name" value="EUKARYOTIC TRANSLATION INITIATION FACTOR 4E RELATED"/>
    <property type="match status" value="1"/>
</dbReference>
<dbReference type="GO" id="GO:0000340">
    <property type="term" value="F:RNA 7-methylguanosine cap binding"/>
    <property type="evidence" value="ECO:0007669"/>
    <property type="project" value="TreeGrafter"/>
</dbReference>
<sequence>MATTDVPTEEVTKQVEELQVEEGGGGVSPTVLRSTEDFSVTHPLSHRWTLWYTKPSTGQSGEDWKDLLKQIVTVSTVEEFWGAFNSIPKIEELQLKSDYSFFKDGIRPEWEDPHNGKGGRLMYVISNKTRNQPPGPDGQKPVTGDEAWLKVLLGVIGGTLDNDKEIINGIFINVRKMGIRVNIWIADTKPQDQIRNIGQRFKELLRLNPKDEIEFSPHDSAYKADQFFV</sequence>
<keyword evidence="4 6" id="KW-0694">RNA-binding</keyword>
<dbReference type="VEuPathDB" id="FungiDB:TRICI_001131"/>
<dbReference type="PANTHER" id="PTHR11960:SF8">
    <property type="entry name" value="EUKARYOTIC TRANSLATION INITIATION FACTOR 4E1-RELATED"/>
    <property type="match status" value="1"/>
</dbReference>